<dbReference type="Proteomes" id="UP000006852">
    <property type="component" value="Chromosome"/>
</dbReference>
<evidence type="ECO:0000313" key="3">
    <source>
        <dbReference type="Proteomes" id="UP000006852"/>
    </source>
</evidence>
<dbReference type="RefSeq" id="WP_013701079.1">
    <property type="nucleotide sequence ID" value="NC_015385.1"/>
</dbReference>
<feature type="transmembrane region" description="Helical" evidence="1">
    <location>
        <begin position="21"/>
        <end position="46"/>
    </location>
</feature>
<evidence type="ECO:0000313" key="2">
    <source>
        <dbReference type="EMBL" id="AEB13786.1"/>
    </source>
</evidence>
<accession>F2NY35</accession>
<keyword evidence="1" id="KW-0812">Transmembrane</keyword>
<reference evidence="3" key="2">
    <citation type="submission" date="2011-04" db="EMBL/GenBank/DDBJ databases">
        <title>The complete genome of chromosome of Treponema succinifaciens DSM 2489.</title>
        <authorList>
            <person name="Lucas S."/>
            <person name="Copeland A."/>
            <person name="Lapidus A."/>
            <person name="Bruce D."/>
            <person name="Goodwin L."/>
            <person name="Pitluck S."/>
            <person name="Peters L."/>
            <person name="Kyrpides N."/>
            <person name="Mavromatis K."/>
            <person name="Ivanova N."/>
            <person name="Ovchinnikova G."/>
            <person name="Teshima H."/>
            <person name="Detter J.C."/>
            <person name="Tapia R."/>
            <person name="Han C."/>
            <person name="Land M."/>
            <person name="Hauser L."/>
            <person name="Markowitz V."/>
            <person name="Cheng J.-F."/>
            <person name="Hugenholtz P."/>
            <person name="Woyke T."/>
            <person name="Wu D."/>
            <person name="Gronow S."/>
            <person name="Wellnitz S."/>
            <person name="Brambilla E."/>
            <person name="Klenk H.-P."/>
            <person name="Eisen J.A."/>
        </authorList>
    </citation>
    <scope>NUCLEOTIDE SEQUENCE [LARGE SCALE GENOMIC DNA]</scope>
    <source>
        <strain evidence="3">ATCC 33096 / DSM 2489 / 6091</strain>
    </source>
</reference>
<dbReference type="AlphaFoldDB" id="F2NY35"/>
<reference evidence="2 3" key="1">
    <citation type="journal article" date="2011" name="Stand. Genomic Sci.">
        <title>Complete genome sequence of Treponema succinifaciens type strain (6091).</title>
        <authorList>
            <person name="Han C."/>
            <person name="Gronow S."/>
            <person name="Teshima H."/>
            <person name="Lapidus A."/>
            <person name="Nolan M."/>
            <person name="Lucas S."/>
            <person name="Hammon N."/>
            <person name="Deshpande S."/>
            <person name="Cheng J.F."/>
            <person name="Zeytun A."/>
            <person name="Tapia R."/>
            <person name="Goodwin L."/>
            <person name="Pitluck S."/>
            <person name="Liolios K."/>
            <person name="Pagani I."/>
            <person name="Ivanova N."/>
            <person name="Mavromatis K."/>
            <person name="Mikhailova N."/>
            <person name="Huntemann M."/>
            <person name="Pati A."/>
            <person name="Chen A."/>
            <person name="Palaniappan K."/>
            <person name="Land M."/>
            <person name="Hauser L."/>
            <person name="Brambilla E.M."/>
            <person name="Rohde M."/>
            <person name="Goker M."/>
            <person name="Woyke T."/>
            <person name="Bristow J."/>
            <person name="Eisen J.A."/>
            <person name="Markowitz V."/>
            <person name="Hugenholtz P."/>
            <person name="Kyrpides N.C."/>
            <person name="Klenk H.P."/>
            <person name="Detter J.C."/>
        </authorList>
    </citation>
    <scope>NUCLEOTIDE SEQUENCE [LARGE SCALE GENOMIC DNA]</scope>
    <source>
        <strain evidence="3">ATCC 33096 / DSM 2489 / 6091</strain>
    </source>
</reference>
<evidence type="ECO:0000256" key="1">
    <source>
        <dbReference type="SAM" id="Phobius"/>
    </source>
</evidence>
<organism evidence="2 3">
    <name type="scientific">Treponema succinifaciens (strain ATCC 33096 / DSM 2489 / 6091)</name>
    <dbReference type="NCBI Taxonomy" id="869209"/>
    <lineage>
        <taxon>Bacteria</taxon>
        <taxon>Pseudomonadati</taxon>
        <taxon>Spirochaetota</taxon>
        <taxon>Spirochaetia</taxon>
        <taxon>Spirochaetales</taxon>
        <taxon>Treponemataceae</taxon>
        <taxon>Treponema</taxon>
    </lineage>
</organism>
<dbReference type="STRING" id="869209.Tresu_0859"/>
<dbReference type="KEGG" id="tsu:Tresu_0859"/>
<sequence length="140" mass="14677">MTKIESIHFTYAELFQNVFKRLLLLAGKLAGYKGFAVLIATVLLRLGYIGDAAWASVVISALCGAVLPKALGGYAAMDSSMDVGGKENEPFSYNAKNSRRGSGGKHGFSGECRKIVSDGKSRIRSAVKNAGLAAGSDSGQ</sequence>
<gene>
    <name evidence="2" type="ordered locus">Tresu_0859</name>
</gene>
<proteinExistence type="predicted"/>
<dbReference type="HOGENOM" id="CLU_1834304_0_0_12"/>
<feature type="transmembrane region" description="Helical" evidence="1">
    <location>
        <begin position="52"/>
        <end position="71"/>
    </location>
</feature>
<dbReference type="GeneID" id="302998033"/>
<dbReference type="EMBL" id="CP002631">
    <property type="protein sequence ID" value="AEB13786.1"/>
    <property type="molecule type" value="Genomic_DNA"/>
</dbReference>
<keyword evidence="1" id="KW-1133">Transmembrane helix</keyword>
<name>F2NY35_TRES6</name>
<keyword evidence="3" id="KW-1185">Reference proteome</keyword>
<protein>
    <submittedName>
        <fullName evidence="2">Uncharacterized protein</fullName>
    </submittedName>
</protein>
<keyword evidence="1" id="KW-0472">Membrane</keyword>